<dbReference type="GO" id="GO:0016787">
    <property type="term" value="F:hydrolase activity"/>
    <property type="evidence" value="ECO:0007669"/>
    <property type="project" value="UniProtKB-KW"/>
</dbReference>
<dbReference type="EMBL" id="BNBF01000034">
    <property type="protein sequence ID" value="GHG73856.1"/>
    <property type="molecule type" value="Genomic_DNA"/>
</dbReference>
<feature type="domain" description="AB hydrolase-1" evidence="2">
    <location>
        <begin position="36"/>
        <end position="159"/>
    </location>
</feature>
<accession>A0A919F2I8</accession>
<dbReference type="PRINTS" id="PR00412">
    <property type="entry name" value="EPOXHYDRLASE"/>
</dbReference>
<dbReference type="InterPro" id="IPR000639">
    <property type="entry name" value="Epox_hydrolase-like"/>
</dbReference>
<dbReference type="PANTHER" id="PTHR43329">
    <property type="entry name" value="EPOXIDE HYDROLASE"/>
    <property type="match status" value="1"/>
</dbReference>
<protein>
    <submittedName>
        <fullName evidence="3">Hydrolase</fullName>
    </submittedName>
</protein>
<dbReference type="AlphaFoldDB" id="A0A919F2I8"/>
<evidence type="ECO:0000256" key="1">
    <source>
        <dbReference type="ARBA" id="ARBA00022801"/>
    </source>
</evidence>
<comment type="caution">
    <text evidence="3">The sequence shown here is derived from an EMBL/GenBank/DDBJ whole genome shotgun (WGS) entry which is preliminary data.</text>
</comment>
<evidence type="ECO:0000313" key="3">
    <source>
        <dbReference type="EMBL" id="GHG73856.1"/>
    </source>
</evidence>
<sequence>MTTPASTEPTLEDFEHHYADVNGTHLHYVTGGSGEPLVLLPGWPQTWWQFHKIMPALAERYEVIAVDYRGMGSSDKPEAGYDKKTMARDVYELVRHLGHERVHVAGEDIGAMVAYAYAFAANHPDATRKLALWEVGHPGDVFNELRMLPQPGQPHLWWFAFNQVDDLPEKLLAGRYRLLIDYLIGIESTDPDAIDEASRNIYAAAHEQPGAVRASNAWYQTFGQDIEDARAYDPLRMPVLGLGGMNFGFVPALLEGKATDVRYVEMKGAGHYLSQERPEELTRELLAFLG</sequence>
<evidence type="ECO:0000313" key="4">
    <source>
        <dbReference type="Proteomes" id="UP000619355"/>
    </source>
</evidence>
<reference evidence="4" key="1">
    <citation type="journal article" date="2019" name="Int. J. Syst. Evol. Microbiol.">
        <title>The Global Catalogue of Microorganisms (GCM) 10K type strain sequencing project: providing services to taxonomists for standard genome sequencing and annotation.</title>
        <authorList>
            <consortium name="The Broad Institute Genomics Platform"/>
            <consortium name="The Broad Institute Genome Sequencing Center for Infectious Disease"/>
            <person name="Wu L."/>
            <person name="Ma J."/>
        </authorList>
    </citation>
    <scope>NUCLEOTIDE SEQUENCE [LARGE SCALE GENOMIC DNA]</scope>
    <source>
        <strain evidence="4">JCM 4253</strain>
    </source>
</reference>
<dbReference type="Pfam" id="PF00561">
    <property type="entry name" value="Abhydrolase_1"/>
    <property type="match status" value="1"/>
</dbReference>
<dbReference type="Proteomes" id="UP000619355">
    <property type="component" value="Unassembled WGS sequence"/>
</dbReference>
<keyword evidence="1 3" id="KW-0378">Hydrolase</keyword>
<evidence type="ECO:0000259" key="2">
    <source>
        <dbReference type="Pfam" id="PF00561"/>
    </source>
</evidence>
<dbReference type="Gene3D" id="3.40.50.1820">
    <property type="entry name" value="alpha/beta hydrolase"/>
    <property type="match status" value="1"/>
</dbReference>
<dbReference type="InterPro" id="IPR029058">
    <property type="entry name" value="AB_hydrolase_fold"/>
</dbReference>
<dbReference type="SUPFAM" id="SSF53474">
    <property type="entry name" value="alpha/beta-Hydrolases"/>
    <property type="match status" value="1"/>
</dbReference>
<name>A0A919F2I8_9ACTN</name>
<keyword evidence="4" id="KW-1185">Reference proteome</keyword>
<gene>
    <name evidence="3" type="ORF">GCM10018980_70380</name>
</gene>
<dbReference type="RefSeq" id="WP_189986129.1">
    <property type="nucleotide sequence ID" value="NZ_BNBF01000034.1"/>
</dbReference>
<dbReference type="InterPro" id="IPR000073">
    <property type="entry name" value="AB_hydrolase_1"/>
</dbReference>
<proteinExistence type="predicted"/>
<organism evidence="3 4">
    <name type="scientific">Streptomyces capoamus</name>
    <dbReference type="NCBI Taxonomy" id="68183"/>
    <lineage>
        <taxon>Bacteria</taxon>
        <taxon>Bacillati</taxon>
        <taxon>Actinomycetota</taxon>
        <taxon>Actinomycetes</taxon>
        <taxon>Kitasatosporales</taxon>
        <taxon>Streptomycetaceae</taxon>
        <taxon>Streptomyces</taxon>
    </lineage>
</organism>